<feature type="domain" description="Endospore appendages core" evidence="1">
    <location>
        <begin position="13"/>
        <end position="96"/>
    </location>
</feature>
<evidence type="ECO:0000259" key="1">
    <source>
        <dbReference type="Pfam" id="PF13157"/>
    </source>
</evidence>
<dbReference type="EMBL" id="CP121687">
    <property type="protein sequence ID" value="WZL69841.1"/>
    <property type="molecule type" value="Genomic_DNA"/>
</dbReference>
<gene>
    <name evidence="2" type="ORF">QBE51_13870</name>
</gene>
<sequence length="224" mass="24914">MSMQLLTSTPKSCCPAPLECEGNFFIVRRGTIWESYVPVKGTFTFDGSQNTTTATIRIYLFDGKIITRSLLPGQSFVFTGDNIRRIEIYVPNGSSNITFRHCTQELLDSNCKWKDKCCPEYLQCEAAATYNNIPLDENFLLWESTIPVTGSLIINPDAFSGGEINIIIKKFNKPDLTQKIKQGTALHTSDMKALLINIPGAVADPPGISVEFCLIDQVSEKEKC</sequence>
<evidence type="ECO:0000313" key="3">
    <source>
        <dbReference type="Proteomes" id="UP001486565"/>
    </source>
</evidence>
<reference evidence="2 3" key="1">
    <citation type="submission" date="2023-03" db="EMBL/GenBank/DDBJ databases">
        <title>Novel Species.</title>
        <authorList>
            <person name="Ma S."/>
        </authorList>
    </citation>
    <scope>NUCLEOTIDE SEQUENCE [LARGE SCALE GENOMIC DNA]</scope>
    <source>
        <strain evidence="2 3">LIND6LT2</strain>
    </source>
</reference>
<proteinExistence type="predicted"/>
<keyword evidence="3" id="KW-1185">Reference proteome</keyword>
<dbReference type="RefSeq" id="WP_341876829.1">
    <property type="nucleotide sequence ID" value="NZ_CP121687.1"/>
</dbReference>
<dbReference type="InterPro" id="IPR025055">
    <property type="entry name" value="Ena_core"/>
</dbReference>
<dbReference type="Proteomes" id="UP001486565">
    <property type="component" value="Chromosome"/>
</dbReference>
<protein>
    <recommendedName>
        <fullName evidence="1">Endospore appendages core domain-containing protein</fullName>
    </recommendedName>
</protein>
<organism evidence="2 3">
    <name type="scientific">Defluviitalea saccharophila</name>
    <dbReference type="NCBI Taxonomy" id="879970"/>
    <lineage>
        <taxon>Bacteria</taxon>
        <taxon>Bacillati</taxon>
        <taxon>Bacillota</taxon>
        <taxon>Clostridia</taxon>
        <taxon>Lachnospirales</taxon>
        <taxon>Defluviitaleaceae</taxon>
        <taxon>Defluviitalea</taxon>
    </lineage>
</organism>
<name>A0ABZ2Y731_9FIRM</name>
<dbReference type="Pfam" id="PF13157">
    <property type="entry name" value="Enas"/>
    <property type="match status" value="1"/>
</dbReference>
<accession>A0ABZ2Y731</accession>
<evidence type="ECO:0000313" key="2">
    <source>
        <dbReference type="EMBL" id="WZL69841.1"/>
    </source>
</evidence>